<dbReference type="EMBL" id="UINC01010631">
    <property type="protein sequence ID" value="SVA47220.1"/>
    <property type="molecule type" value="Genomic_DNA"/>
</dbReference>
<proteinExistence type="predicted"/>
<reference evidence="2" key="1">
    <citation type="submission" date="2018-05" db="EMBL/GenBank/DDBJ databases">
        <authorList>
            <person name="Lanie J.A."/>
            <person name="Ng W.-L."/>
            <person name="Kazmierczak K.M."/>
            <person name="Andrzejewski T.M."/>
            <person name="Davidsen T.M."/>
            <person name="Wayne K.J."/>
            <person name="Tettelin H."/>
            <person name="Glass J.I."/>
            <person name="Rusch D."/>
            <person name="Podicherti R."/>
            <person name="Tsui H.-C.T."/>
            <person name="Winkler M.E."/>
        </authorList>
    </citation>
    <scope>NUCLEOTIDE SEQUENCE</scope>
</reference>
<accession>A0A381W3W1</accession>
<gene>
    <name evidence="2" type="ORF">METZ01_LOCUS100074</name>
</gene>
<dbReference type="SUPFAM" id="SSF142433">
    <property type="entry name" value="CinA-like"/>
    <property type="match status" value="1"/>
</dbReference>
<dbReference type="Gene3D" id="3.90.950.20">
    <property type="entry name" value="CinA-like"/>
    <property type="match status" value="1"/>
</dbReference>
<dbReference type="NCBIfam" id="TIGR00199">
    <property type="entry name" value="PncC_domain"/>
    <property type="match status" value="1"/>
</dbReference>
<protein>
    <recommendedName>
        <fullName evidence="1">CinA C-terminal domain-containing protein</fullName>
    </recommendedName>
</protein>
<feature type="domain" description="CinA C-terminal" evidence="1">
    <location>
        <begin position="2"/>
        <end position="148"/>
    </location>
</feature>
<dbReference type="InterPro" id="IPR036653">
    <property type="entry name" value="CinA-like_C"/>
</dbReference>
<sequence length="157" mass="16384">MVSGMLLRKNETVATAESCTAGLVSATLTCVPGASDFFWGGIVVYAADAKIDLAGLDPELLAQYGTVSLATTEALAAAIRDRSMATYGVAVTGWAGPLTGPREVVGRIFGAVADRHAVVSRRWQFDGDRDTIRVAAVAAVLNLLRQELVESGDNASV</sequence>
<evidence type="ECO:0000259" key="1">
    <source>
        <dbReference type="Pfam" id="PF02464"/>
    </source>
</evidence>
<dbReference type="Pfam" id="PF02464">
    <property type="entry name" value="CinA"/>
    <property type="match status" value="1"/>
</dbReference>
<evidence type="ECO:0000313" key="2">
    <source>
        <dbReference type="EMBL" id="SVA47220.1"/>
    </source>
</evidence>
<dbReference type="AlphaFoldDB" id="A0A381W3W1"/>
<name>A0A381W3W1_9ZZZZ</name>
<organism evidence="2">
    <name type="scientific">marine metagenome</name>
    <dbReference type="NCBI Taxonomy" id="408172"/>
    <lineage>
        <taxon>unclassified sequences</taxon>
        <taxon>metagenomes</taxon>
        <taxon>ecological metagenomes</taxon>
    </lineage>
</organism>
<dbReference type="InterPro" id="IPR008136">
    <property type="entry name" value="CinA_C"/>
</dbReference>